<dbReference type="Proteomes" id="UP001600888">
    <property type="component" value="Unassembled WGS sequence"/>
</dbReference>
<proteinExistence type="predicted"/>
<feature type="coiled-coil region" evidence="1">
    <location>
        <begin position="314"/>
        <end position="351"/>
    </location>
</feature>
<evidence type="ECO:0000256" key="2">
    <source>
        <dbReference type="SAM" id="MobiDB-lite"/>
    </source>
</evidence>
<organism evidence="3 4">
    <name type="scientific">Diaporthe vaccinii</name>
    <dbReference type="NCBI Taxonomy" id="105482"/>
    <lineage>
        <taxon>Eukaryota</taxon>
        <taxon>Fungi</taxon>
        <taxon>Dikarya</taxon>
        <taxon>Ascomycota</taxon>
        <taxon>Pezizomycotina</taxon>
        <taxon>Sordariomycetes</taxon>
        <taxon>Sordariomycetidae</taxon>
        <taxon>Diaporthales</taxon>
        <taxon>Diaporthaceae</taxon>
        <taxon>Diaporthe</taxon>
        <taxon>Diaporthe eres species complex</taxon>
    </lineage>
</organism>
<protein>
    <submittedName>
        <fullName evidence="3">Uncharacterized protein</fullName>
    </submittedName>
</protein>
<comment type="caution">
    <text evidence="3">The sequence shown here is derived from an EMBL/GenBank/DDBJ whole genome shotgun (WGS) entry which is preliminary data.</text>
</comment>
<keyword evidence="1" id="KW-0175">Coiled coil</keyword>
<feature type="coiled-coil region" evidence="1">
    <location>
        <begin position="377"/>
        <end position="414"/>
    </location>
</feature>
<feature type="region of interest" description="Disordered" evidence="2">
    <location>
        <begin position="186"/>
        <end position="269"/>
    </location>
</feature>
<keyword evidence="4" id="KW-1185">Reference proteome</keyword>
<dbReference type="EMBL" id="JBAWTH010000023">
    <property type="protein sequence ID" value="KAL2286603.1"/>
    <property type="molecule type" value="Genomic_DNA"/>
</dbReference>
<evidence type="ECO:0000313" key="4">
    <source>
        <dbReference type="Proteomes" id="UP001600888"/>
    </source>
</evidence>
<evidence type="ECO:0000256" key="1">
    <source>
        <dbReference type="SAM" id="Coils"/>
    </source>
</evidence>
<feature type="compositionally biased region" description="Polar residues" evidence="2">
    <location>
        <begin position="207"/>
        <end position="216"/>
    </location>
</feature>
<gene>
    <name evidence="3" type="ORF">FJTKL_06604</name>
</gene>
<evidence type="ECO:0000313" key="3">
    <source>
        <dbReference type="EMBL" id="KAL2286603.1"/>
    </source>
</evidence>
<reference evidence="3 4" key="1">
    <citation type="submission" date="2024-03" db="EMBL/GenBank/DDBJ databases">
        <title>A high-quality draft genome sequence of Diaporthe vaccinii, a causative agent of upright dieback and viscid rot disease in cranberry plants.</title>
        <authorList>
            <person name="Sarrasin M."/>
            <person name="Lang B.F."/>
            <person name="Burger G."/>
        </authorList>
    </citation>
    <scope>NUCLEOTIDE SEQUENCE [LARGE SCALE GENOMIC DNA]</scope>
    <source>
        <strain evidence="3 4">IS7</strain>
    </source>
</reference>
<name>A0ABR4EVZ3_9PEZI</name>
<feature type="compositionally biased region" description="Polar residues" evidence="2">
    <location>
        <begin position="236"/>
        <end position="245"/>
    </location>
</feature>
<sequence>MATPAAAVAAAAKRQPIFLPGFDPHTQLALDFATLQFASAWLRRTFTNEYDPPVRVRLAACEQNARERKLAEVRYGNNITLLLKACYFLRDFYGSASFWPAMSRVFGVGPDVAQSVVDLFVEARAVYRSNFPAALLLTETTQWADKWASFLDEGKRPTPASDSGVFAAAEDFFRKEKARNGDLACVLSKGPAMDPPSAPRALRKRSPSPSTSQGTPNAKRRATSRSIDEPGYGSPPGTTRSQCSVVGSKPSSHHKPEPHETTLSTNGRQYQNDQAHRIGQEEPYFELKIRGQAQKDNRNSPGHQDDHWSEADEYEALAQSNIELKNRVDSLEKERLEAARAQKDRDDAIRSLQARFATLEKTSAAADAQSSVNDKLIREMQEMVKRFSTQAEKLRQLEKQLELSDQAAQKMQATISSLQKNTAIQARPANYQSGVATPETKTGDEGAPGALKKEVSEMHIKIKSLEAKSVLFNNLHNDVREMKAEIAAQKVKPVTSVPDSAKEQNEQDTSTRLRAIEEGMERQGQAVQVMTNRVVALEDHATVRNARISSLEDRLDNTKDTCQFETRVSAVEQKQVNNFRMLDCKLTAIKGRSAEMQDELEELSKGLGDVGSLPFIKAISDGVTEMQNRIANTEEHGTEVSRRLDDMEVSQDALTLHDQSTRIDEVSQSLESLKSLLLGLARSDDVESLRAEFKSLSQQQAVASQSMDRGEDTLASVTGMIDSLSNRMTRLDDMYEMFVTERRSMPDQPFHTNGNTVQDGKQNTFSAVIDSLCHRVSVMENGFQIMRDALSGRRW</sequence>
<accession>A0ABR4EVZ3</accession>